<name>A0A9N9F877_9GLOM</name>
<feature type="non-terminal residue" evidence="1">
    <location>
        <position position="259"/>
    </location>
</feature>
<dbReference type="AlphaFoldDB" id="A0A9N9F877"/>
<reference evidence="1" key="1">
    <citation type="submission" date="2021-06" db="EMBL/GenBank/DDBJ databases">
        <authorList>
            <person name="Kallberg Y."/>
            <person name="Tangrot J."/>
            <person name="Rosling A."/>
        </authorList>
    </citation>
    <scope>NUCLEOTIDE SEQUENCE</scope>
    <source>
        <strain evidence="1">UK204</strain>
    </source>
</reference>
<protein>
    <submittedName>
        <fullName evidence="1">7808_t:CDS:1</fullName>
    </submittedName>
</protein>
<dbReference type="EMBL" id="CAJVPQ010000891">
    <property type="protein sequence ID" value="CAG8517464.1"/>
    <property type="molecule type" value="Genomic_DNA"/>
</dbReference>
<proteinExistence type="predicted"/>
<organism evidence="1 2">
    <name type="scientific">Funneliformis caledonium</name>
    <dbReference type="NCBI Taxonomy" id="1117310"/>
    <lineage>
        <taxon>Eukaryota</taxon>
        <taxon>Fungi</taxon>
        <taxon>Fungi incertae sedis</taxon>
        <taxon>Mucoromycota</taxon>
        <taxon>Glomeromycotina</taxon>
        <taxon>Glomeromycetes</taxon>
        <taxon>Glomerales</taxon>
        <taxon>Glomeraceae</taxon>
        <taxon>Funneliformis</taxon>
    </lineage>
</organism>
<evidence type="ECO:0000313" key="2">
    <source>
        <dbReference type="Proteomes" id="UP000789570"/>
    </source>
</evidence>
<dbReference type="Proteomes" id="UP000789570">
    <property type="component" value="Unassembled WGS sequence"/>
</dbReference>
<evidence type="ECO:0000313" key="1">
    <source>
        <dbReference type="EMBL" id="CAG8517464.1"/>
    </source>
</evidence>
<sequence>AQKLIKAQRKEDFSRLNEKDAIVLNKAMQYSQKVFDEALATKETVFRIEAVINEFIKEQKASKDLDMELNECPMDYKKMSSKNTRKKTFWYNEHSDEITKIECAKGGWSKYWIEVLQSTNAVINVFGKAFIRDFPAIQNVKWANDHLWSEVDPNNNDSYDTYINRIIKDVLKINERTADNCAFIIAIIDLMFDSNIKTATLSRELIFRRMTDRAKEQEIALTTLQKKLITQEKENEFIELDSTCDDNEDMISSSDDNDE</sequence>
<comment type="caution">
    <text evidence="1">The sequence shown here is derived from an EMBL/GenBank/DDBJ whole genome shotgun (WGS) entry which is preliminary data.</text>
</comment>
<keyword evidence="2" id="KW-1185">Reference proteome</keyword>
<dbReference type="OrthoDB" id="2386167at2759"/>
<gene>
    <name evidence="1" type="ORF">FCALED_LOCUS4521</name>
</gene>
<accession>A0A9N9F877</accession>